<accession>A0AAD6IUC5</accession>
<dbReference type="AlphaFoldDB" id="A0AAD6IUC5"/>
<keyword evidence="2" id="KW-1185">Reference proteome</keyword>
<evidence type="ECO:0000313" key="1">
    <source>
        <dbReference type="EMBL" id="KAJ6258733.1"/>
    </source>
</evidence>
<gene>
    <name evidence="1" type="ORF">Dda_6784</name>
</gene>
<dbReference type="EMBL" id="JAQGDS010000008">
    <property type="protein sequence ID" value="KAJ6258733.1"/>
    <property type="molecule type" value="Genomic_DNA"/>
</dbReference>
<sequence length="154" mass="17262">MDEFSYKRIVRATAWAFGTHHLFTCSHTFEDEKLIDPSTDDDVPVQLANIYWTDALTPTEVHGELELVYQDPDRDIAILKSEKAFHRLVLQSPQPSPYSKLYTVQILSVAHPIVHLGRAYPGPTMSRFLTDAISISTEGFSGGPVMTANGHMLM</sequence>
<proteinExistence type="predicted"/>
<dbReference type="InterPro" id="IPR009003">
    <property type="entry name" value="Peptidase_S1_PA"/>
</dbReference>
<protein>
    <recommendedName>
        <fullName evidence="3">Serine protease</fullName>
    </recommendedName>
</protein>
<evidence type="ECO:0000313" key="2">
    <source>
        <dbReference type="Proteomes" id="UP001221413"/>
    </source>
</evidence>
<comment type="caution">
    <text evidence="1">The sequence shown here is derived from an EMBL/GenBank/DDBJ whole genome shotgun (WGS) entry which is preliminary data.</text>
</comment>
<organism evidence="1 2">
    <name type="scientific">Drechslerella dactyloides</name>
    <name type="common">Nematode-trapping fungus</name>
    <name type="synonym">Arthrobotrys dactyloides</name>
    <dbReference type="NCBI Taxonomy" id="74499"/>
    <lineage>
        <taxon>Eukaryota</taxon>
        <taxon>Fungi</taxon>
        <taxon>Dikarya</taxon>
        <taxon>Ascomycota</taxon>
        <taxon>Pezizomycotina</taxon>
        <taxon>Orbiliomycetes</taxon>
        <taxon>Orbiliales</taxon>
        <taxon>Orbiliaceae</taxon>
        <taxon>Drechslerella</taxon>
    </lineage>
</organism>
<evidence type="ECO:0008006" key="3">
    <source>
        <dbReference type="Google" id="ProtNLM"/>
    </source>
</evidence>
<dbReference type="Pfam" id="PF13365">
    <property type="entry name" value="Trypsin_2"/>
    <property type="match status" value="1"/>
</dbReference>
<name>A0AAD6IUC5_DREDA</name>
<dbReference type="Proteomes" id="UP001221413">
    <property type="component" value="Unassembled WGS sequence"/>
</dbReference>
<reference evidence="1" key="1">
    <citation type="submission" date="2023-01" db="EMBL/GenBank/DDBJ databases">
        <title>The chitinases involved in constricting ring structure development in the nematode-trapping fungus Drechslerella dactyloides.</title>
        <authorList>
            <person name="Wang R."/>
            <person name="Zhang L."/>
            <person name="Tang P."/>
            <person name="Li S."/>
            <person name="Liang L."/>
        </authorList>
    </citation>
    <scope>NUCLEOTIDE SEQUENCE</scope>
    <source>
        <strain evidence="1">YMF1.00031</strain>
    </source>
</reference>
<dbReference type="SUPFAM" id="SSF50494">
    <property type="entry name" value="Trypsin-like serine proteases"/>
    <property type="match status" value="1"/>
</dbReference>